<dbReference type="HAMAP" id="MF_02056">
    <property type="entry name" value="MetZ"/>
    <property type="match status" value="1"/>
</dbReference>
<dbReference type="InterPro" id="IPR015421">
    <property type="entry name" value="PyrdxlP-dep_Trfase_major"/>
</dbReference>
<organism evidence="5 6">
    <name type="scientific">Sinomonas cyclohexanicum</name>
    <name type="common">Corynebacterium cyclohexanicum</name>
    <dbReference type="NCBI Taxonomy" id="322009"/>
    <lineage>
        <taxon>Bacteria</taxon>
        <taxon>Bacillati</taxon>
        <taxon>Actinomycetota</taxon>
        <taxon>Actinomycetes</taxon>
        <taxon>Micrococcales</taxon>
        <taxon>Micrococcaceae</taxon>
        <taxon>Sinomonas</taxon>
    </lineage>
</organism>
<proteinExistence type="inferred from homology"/>
<dbReference type="NCBIfam" id="NF005870">
    <property type="entry name" value="PRK07810.1"/>
    <property type="match status" value="1"/>
</dbReference>
<sequence length="398" mass="42648">MSFDNTIEVTEGWAEDTRAVRGGLLRTGFHETSEAVFLNSGFVYESAEAAERAFTGEDERFVYSRYGNPSVATFQERLRLLEGTEACFATASGMSAVFTALAALLGAGDRVVAARSLFGSCFVILNEILPRWGVETVFVDGPDLDQWREALSTPTTAVFFESPSNPMQEIVDIQAVADLAHAAGAQVVVDNVFATPLLQRSLDFGADVVVYSGTKHIDGQGRVLGGAVLGTKEFIDGPVKNLMRHTGPALSAFNAWVLTKGLETMGLRVRHSSANALAIAEWLEAQPQVRWVKYPHLRSHPQYELARKQMSAGGTVLTFEVAGGKEGAFHLLNGLQVIDISNNLGDSKSLITHPATTTHRAMGAEGRAAIGLGDGVVRLSVGLEDVGDLIGDLERALG</sequence>
<dbReference type="InterPro" id="IPR015422">
    <property type="entry name" value="PyrdxlP-dep_Trfase_small"/>
</dbReference>
<comment type="function">
    <text evidence="3">Catalyzes the formation of L-homocysteine from O-succinyl-L-homoserine (OSHS) and hydrogen sulfide.</text>
</comment>
<evidence type="ECO:0000313" key="5">
    <source>
        <dbReference type="EMBL" id="BCT77600.1"/>
    </source>
</evidence>
<comment type="pathway">
    <text evidence="3">Amino-acid biosynthesis; L-methionine biosynthesis via de novo pathway; L-homocysteine from O-succinyl-L-homoserine: step 1/1.</text>
</comment>
<gene>
    <name evidence="3 5" type="primary">metZ</name>
    <name evidence="5" type="ORF">SCMU_34420</name>
</gene>
<dbReference type="PIRSF" id="PIRSF001434">
    <property type="entry name" value="CGS"/>
    <property type="match status" value="1"/>
</dbReference>
<dbReference type="Gene3D" id="3.90.1150.10">
    <property type="entry name" value="Aspartate Aminotransferase, domain 1"/>
    <property type="match status" value="1"/>
</dbReference>
<dbReference type="Proteomes" id="UP001319861">
    <property type="component" value="Chromosome"/>
</dbReference>
<dbReference type="EC" id="2.5.1.-" evidence="3"/>
<dbReference type="EMBL" id="AP024525">
    <property type="protein sequence ID" value="BCT77600.1"/>
    <property type="molecule type" value="Genomic_DNA"/>
</dbReference>
<protein>
    <recommendedName>
        <fullName evidence="3">O-succinylhomoserine sulfhydrylase</fullName>
        <shortName evidence="3">OSH sulfhydrylase</shortName>
        <shortName evidence="3">OSHS sulfhydrylase</shortName>
        <ecNumber evidence="3">2.5.1.-</ecNumber>
    </recommendedName>
</protein>
<dbReference type="PANTHER" id="PTHR11808:SF80">
    <property type="entry name" value="CYSTATHIONINE GAMMA-LYASE"/>
    <property type="match status" value="1"/>
</dbReference>
<reference evidence="5 6" key="1">
    <citation type="journal article" date="2021" name="J. Biosci. Bioeng.">
        <title>Identification and characterization of a chc gene cluster responsible for the aromatization pathway of cyclohexanecarboxylate degradation in Sinomonas cyclohexanicum ATCC 51369.</title>
        <authorList>
            <person name="Yamamoto T."/>
            <person name="Hasegawa Y."/>
            <person name="Lau P.C.K."/>
            <person name="Iwaki H."/>
        </authorList>
    </citation>
    <scope>NUCLEOTIDE SEQUENCE [LARGE SCALE GENOMIC DNA]</scope>
    <source>
        <strain evidence="5 6">ATCC 51369</strain>
    </source>
</reference>
<accession>A0ABN6FLU4</accession>
<dbReference type="NCBIfam" id="TIGR01325">
    <property type="entry name" value="O_suc_HS_sulf"/>
    <property type="match status" value="1"/>
</dbReference>
<evidence type="ECO:0000256" key="4">
    <source>
        <dbReference type="RuleBase" id="RU362118"/>
    </source>
</evidence>
<dbReference type="Pfam" id="PF01053">
    <property type="entry name" value="Cys_Met_Meta_PP"/>
    <property type="match status" value="1"/>
</dbReference>
<comment type="catalytic activity">
    <reaction evidence="3">
        <text>O-succinyl-L-homoserine + hydrogen sulfide = L-homocysteine + succinate</text>
        <dbReference type="Rhea" id="RHEA:27826"/>
        <dbReference type="ChEBI" id="CHEBI:29919"/>
        <dbReference type="ChEBI" id="CHEBI:30031"/>
        <dbReference type="ChEBI" id="CHEBI:57661"/>
        <dbReference type="ChEBI" id="CHEBI:58199"/>
    </reaction>
</comment>
<keyword evidence="3" id="KW-0486">Methionine biosynthesis</keyword>
<evidence type="ECO:0000313" key="6">
    <source>
        <dbReference type="Proteomes" id="UP001319861"/>
    </source>
</evidence>
<keyword evidence="2 3" id="KW-0663">Pyridoxal phosphate</keyword>
<feature type="modified residue" description="N6-(pyridoxal phosphate)lysine" evidence="3">
    <location>
        <position position="215"/>
    </location>
</feature>
<comment type="similarity">
    <text evidence="3">Belongs to the trans-sulfuration enzymes family. MetZ subfamily.</text>
</comment>
<dbReference type="InterPro" id="IPR015424">
    <property type="entry name" value="PyrdxlP-dep_Trfase"/>
</dbReference>
<dbReference type="NCBIfam" id="NF006003">
    <property type="entry name" value="PRK08133.1"/>
    <property type="match status" value="1"/>
</dbReference>
<comment type="subunit">
    <text evidence="3">Homotetramer.</text>
</comment>
<dbReference type="InterPro" id="IPR000277">
    <property type="entry name" value="Cys/Met-Metab_PyrdxlP-dep_enz"/>
</dbReference>
<keyword evidence="3" id="KW-0808">Transferase</keyword>
<dbReference type="SUPFAM" id="SSF53383">
    <property type="entry name" value="PLP-dependent transferases"/>
    <property type="match status" value="1"/>
</dbReference>
<dbReference type="RefSeq" id="WP_229230289.1">
    <property type="nucleotide sequence ID" value="NZ_AP024525.1"/>
</dbReference>
<dbReference type="PANTHER" id="PTHR11808">
    <property type="entry name" value="TRANS-SULFURATION ENZYME FAMILY MEMBER"/>
    <property type="match status" value="1"/>
</dbReference>
<keyword evidence="6" id="KW-1185">Reference proteome</keyword>
<dbReference type="InterPro" id="IPR006234">
    <property type="entry name" value="O-succ-hSer_sulfhydrylase"/>
</dbReference>
<name>A0ABN6FLU4_SINCY</name>
<evidence type="ECO:0000256" key="2">
    <source>
        <dbReference type="ARBA" id="ARBA00022898"/>
    </source>
</evidence>
<keyword evidence="3" id="KW-0028">Amino-acid biosynthesis</keyword>
<dbReference type="Gene3D" id="3.40.640.10">
    <property type="entry name" value="Type I PLP-dependent aspartate aminotransferase-like (Major domain)"/>
    <property type="match status" value="1"/>
</dbReference>
<comment type="cofactor">
    <cofactor evidence="1 3 4">
        <name>pyridoxal 5'-phosphate</name>
        <dbReference type="ChEBI" id="CHEBI:597326"/>
    </cofactor>
</comment>
<evidence type="ECO:0000256" key="3">
    <source>
        <dbReference type="HAMAP-Rule" id="MF_02056"/>
    </source>
</evidence>
<evidence type="ECO:0000256" key="1">
    <source>
        <dbReference type="ARBA" id="ARBA00001933"/>
    </source>
</evidence>
<dbReference type="CDD" id="cd00614">
    <property type="entry name" value="CGS_like"/>
    <property type="match status" value="1"/>
</dbReference>